<dbReference type="InterPro" id="IPR038058">
    <property type="entry name" value="PhnH-like_sp"/>
</dbReference>
<proteinExistence type="predicted"/>
<dbReference type="InterPro" id="IPR008772">
    <property type="entry name" value="Phosphonate_metab_PhnH"/>
</dbReference>
<accession>A0ABS5G7F1</accession>
<comment type="caution">
    <text evidence="1">The sequence shown here is derived from an EMBL/GenBank/DDBJ whole genome shotgun (WGS) entry which is preliminary data.</text>
</comment>
<dbReference type="NCBIfam" id="TIGR03292">
    <property type="entry name" value="PhnH_redo"/>
    <property type="match status" value="1"/>
</dbReference>
<organism evidence="1 2">
    <name type="scientific">Bradyrhizobium denitrificans</name>
    <dbReference type="NCBI Taxonomy" id="2734912"/>
    <lineage>
        <taxon>Bacteria</taxon>
        <taxon>Pseudomonadati</taxon>
        <taxon>Pseudomonadota</taxon>
        <taxon>Alphaproteobacteria</taxon>
        <taxon>Hyphomicrobiales</taxon>
        <taxon>Nitrobacteraceae</taxon>
        <taxon>Bradyrhizobium</taxon>
    </lineage>
</organism>
<protein>
    <submittedName>
        <fullName evidence="1">Phosphonate C-P lyase system protein PhnH</fullName>
    </submittedName>
</protein>
<sequence length="203" mass="21088">MQSLDHALQPGFADKVLSAQATFRTVMEAMARPGQVMQVEDGVGRPPSMMAGVAAIALTLFDQETPIWLDAPLSGAPDIGAWLKFHTGAPIVADPALASFALVAAPEQLPDLRSFALGSADYPDRSTTLVLQVASLSVGPMCQLRGPGIDGTVSLCASIAPADLFARLSINEALFPRGIDVILVDGRSLVAIPRTTRLAAAGG</sequence>
<dbReference type="PIRSF" id="PIRSF020680">
    <property type="entry name" value="PhnH"/>
    <property type="match status" value="1"/>
</dbReference>
<dbReference type="Gene3D" id="3.40.50.11310">
    <property type="entry name" value="Bacterial phosphonate metabolism protein PhnH"/>
    <property type="match status" value="1"/>
</dbReference>
<evidence type="ECO:0000313" key="1">
    <source>
        <dbReference type="EMBL" id="MBR1137253.1"/>
    </source>
</evidence>
<dbReference type="Proteomes" id="UP001314635">
    <property type="component" value="Unassembled WGS sequence"/>
</dbReference>
<keyword evidence="1" id="KW-0456">Lyase</keyword>
<reference evidence="2" key="1">
    <citation type="journal article" date="2021" name="ISME J.">
        <title>Evolutionary origin and ecological implication of a unique nif island in free-living Bradyrhizobium lineages.</title>
        <authorList>
            <person name="Tao J."/>
        </authorList>
    </citation>
    <scope>NUCLEOTIDE SEQUENCE [LARGE SCALE GENOMIC DNA]</scope>
    <source>
        <strain evidence="2">SZCCT0094</strain>
    </source>
</reference>
<gene>
    <name evidence="1" type="primary">phnH</name>
    <name evidence="1" type="ORF">JQ619_15880</name>
</gene>
<dbReference type="EMBL" id="JAFCLK010000013">
    <property type="protein sequence ID" value="MBR1137253.1"/>
    <property type="molecule type" value="Genomic_DNA"/>
</dbReference>
<dbReference type="Pfam" id="PF05845">
    <property type="entry name" value="PhnH"/>
    <property type="match status" value="1"/>
</dbReference>
<keyword evidence="2" id="KW-1185">Reference proteome</keyword>
<dbReference type="SUPFAM" id="SSF159709">
    <property type="entry name" value="PhnH-like"/>
    <property type="match status" value="1"/>
</dbReference>
<dbReference type="GO" id="GO:0016829">
    <property type="term" value="F:lyase activity"/>
    <property type="evidence" value="ECO:0007669"/>
    <property type="project" value="UniProtKB-KW"/>
</dbReference>
<name>A0ABS5G7F1_9BRAD</name>
<dbReference type="RefSeq" id="WP_172239946.1">
    <property type="nucleotide sequence ID" value="NZ_JABFDP010000024.1"/>
</dbReference>
<evidence type="ECO:0000313" key="2">
    <source>
        <dbReference type="Proteomes" id="UP001314635"/>
    </source>
</evidence>